<keyword evidence="1" id="KW-0812">Transmembrane</keyword>
<reference evidence="2" key="1">
    <citation type="submission" date="2022-08" db="EMBL/GenBank/DDBJ databases">
        <title>Draft genome sequence of Lysinibacillus sp. strain KH24.</title>
        <authorList>
            <person name="Kanbe H."/>
            <person name="Itoh H."/>
        </authorList>
    </citation>
    <scope>NUCLEOTIDE SEQUENCE</scope>
    <source>
        <strain evidence="2">KH24</strain>
    </source>
</reference>
<keyword evidence="1" id="KW-1133">Transmembrane helix</keyword>
<evidence type="ECO:0000313" key="2">
    <source>
        <dbReference type="EMBL" id="GLC87150.1"/>
    </source>
</evidence>
<accession>A0ABQ5NFI6</accession>
<keyword evidence="3" id="KW-1185">Reference proteome</keyword>
<dbReference type="Proteomes" id="UP001065593">
    <property type="component" value="Unassembled WGS sequence"/>
</dbReference>
<feature type="transmembrane region" description="Helical" evidence="1">
    <location>
        <begin position="12"/>
        <end position="34"/>
    </location>
</feature>
<keyword evidence="1" id="KW-0472">Membrane</keyword>
<evidence type="ECO:0008006" key="4">
    <source>
        <dbReference type="Google" id="ProtNLM"/>
    </source>
</evidence>
<sequence length="143" mass="16519">MRIFQYTKTAKNMNILVPIVLMVGLMLWACYGLWNGENMMLSKLVLYTMPVLLASSFIGLHHPTRVTVTDEAIVFSAFGRNHSYRWDELTFIHLRNYRYVGKSFIRLGKPQILGGRYWLTNDLAGYNELIALLEQKSKEGEAQ</sequence>
<gene>
    <name evidence="2" type="ORF">LYSBPC_02770</name>
</gene>
<evidence type="ECO:0000313" key="3">
    <source>
        <dbReference type="Proteomes" id="UP001065593"/>
    </source>
</evidence>
<comment type="caution">
    <text evidence="2">The sequence shown here is derived from an EMBL/GenBank/DDBJ whole genome shotgun (WGS) entry which is preliminary data.</text>
</comment>
<protein>
    <recommendedName>
        <fullName evidence="4">PH domain-containing protein</fullName>
    </recommendedName>
</protein>
<name>A0ABQ5NFI6_9BACI</name>
<evidence type="ECO:0000256" key="1">
    <source>
        <dbReference type="SAM" id="Phobius"/>
    </source>
</evidence>
<proteinExistence type="predicted"/>
<dbReference type="EMBL" id="BRZA01000001">
    <property type="protein sequence ID" value="GLC87150.1"/>
    <property type="molecule type" value="Genomic_DNA"/>
</dbReference>
<organism evidence="2 3">
    <name type="scientific">Lysinibacillus piscis</name>
    <dbReference type="NCBI Taxonomy" id="2518931"/>
    <lineage>
        <taxon>Bacteria</taxon>
        <taxon>Bacillati</taxon>
        <taxon>Bacillota</taxon>
        <taxon>Bacilli</taxon>
        <taxon>Bacillales</taxon>
        <taxon>Bacillaceae</taxon>
        <taxon>Lysinibacillus</taxon>
    </lineage>
</organism>
<dbReference type="RefSeq" id="WP_264986881.1">
    <property type="nucleotide sequence ID" value="NZ_BRZA01000001.1"/>
</dbReference>